<accession>A0AAD7DDD5</accession>
<dbReference type="Proteomes" id="UP001221757">
    <property type="component" value="Unassembled WGS sequence"/>
</dbReference>
<dbReference type="InterPro" id="IPR028110">
    <property type="entry name" value="TMEM254"/>
</dbReference>
<dbReference type="EMBL" id="JARKIE010000075">
    <property type="protein sequence ID" value="KAJ7689008.1"/>
    <property type="molecule type" value="Genomic_DNA"/>
</dbReference>
<evidence type="ECO:0000313" key="4">
    <source>
        <dbReference type="Proteomes" id="UP001221757"/>
    </source>
</evidence>
<comment type="caution">
    <text evidence="3">The sequence shown here is derived from an EMBL/GenBank/DDBJ whole genome shotgun (WGS) entry which is preliminary data.</text>
</comment>
<evidence type="ECO:0000313" key="3">
    <source>
        <dbReference type="EMBL" id="KAJ7689008.1"/>
    </source>
</evidence>
<sequence>MTDPVADKSGFLKMYMSNHPDTLVAYAKWYGKVVESVTSAEMTAIDSKTMTLDCTLKDGIRKQVVIALDPPLSGYDDVKPRLLEMKARSQEGLGMIKSPVLTTFRFPSTVLTQSFPPVLALLYCTFAPNDGAFAPARFIQPYIQGKPLKYAWAVFVVLHLFEGLYTLSLARKHATLTTGAAYVLNALAFGFPIWIDMRKRIQAARIESVMKIE</sequence>
<proteinExistence type="predicted"/>
<dbReference type="InterPro" id="IPR019595">
    <property type="entry name" value="DUF2470"/>
</dbReference>
<dbReference type="InterPro" id="IPR037119">
    <property type="entry name" value="Haem_oxidase_HugZ-like_sf"/>
</dbReference>
<keyword evidence="1" id="KW-0472">Membrane</keyword>
<name>A0AAD7DDD5_MYCRO</name>
<dbReference type="PANTHER" id="PTHR37783:SF1">
    <property type="entry name" value="MEMBRANE PROTEIN, PUTATIVE (AFU_ORTHOLOGUE AFUA_1G04315)-RELATED"/>
    <property type="match status" value="1"/>
</dbReference>
<keyword evidence="4" id="KW-1185">Reference proteome</keyword>
<dbReference type="AlphaFoldDB" id="A0AAD7DDD5"/>
<evidence type="ECO:0000259" key="2">
    <source>
        <dbReference type="Pfam" id="PF10615"/>
    </source>
</evidence>
<gene>
    <name evidence="3" type="ORF">B0H17DRAFT_937715</name>
</gene>
<organism evidence="3 4">
    <name type="scientific">Mycena rosella</name>
    <name type="common">Pink bonnet</name>
    <name type="synonym">Agaricus rosellus</name>
    <dbReference type="NCBI Taxonomy" id="1033263"/>
    <lineage>
        <taxon>Eukaryota</taxon>
        <taxon>Fungi</taxon>
        <taxon>Dikarya</taxon>
        <taxon>Basidiomycota</taxon>
        <taxon>Agaricomycotina</taxon>
        <taxon>Agaricomycetes</taxon>
        <taxon>Agaricomycetidae</taxon>
        <taxon>Agaricales</taxon>
        <taxon>Marasmiineae</taxon>
        <taxon>Mycenaceae</taxon>
        <taxon>Mycena</taxon>
    </lineage>
</organism>
<keyword evidence="1" id="KW-1133">Transmembrane helix</keyword>
<keyword evidence="1" id="KW-0812">Transmembrane</keyword>
<dbReference type="Pfam" id="PF14934">
    <property type="entry name" value="TMEM254"/>
    <property type="match status" value="1"/>
</dbReference>
<protein>
    <recommendedName>
        <fullName evidence="2">DUF2470 domain-containing protein</fullName>
    </recommendedName>
</protein>
<feature type="transmembrane region" description="Helical" evidence="1">
    <location>
        <begin position="150"/>
        <end position="170"/>
    </location>
</feature>
<dbReference type="Gene3D" id="3.20.180.10">
    <property type="entry name" value="PNP-oxidase-like"/>
    <property type="match status" value="1"/>
</dbReference>
<feature type="domain" description="DUF2470" evidence="2">
    <location>
        <begin position="14"/>
        <end position="85"/>
    </location>
</feature>
<dbReference type="Pfam" id="PF10615">
    <property type="entry name" value="DUF2470"/>
    <property type="match status" value="1"/>
</dbReference>
<feature type="transmembrane region" description="Helical" evidence="1">
    <location>
        <begin position="176"/>
        <end position="195"/>
    </location>
</feature>
<dbReference type="PANTHER" id="PTHR37783">
    <property type="entry name" value="MEMBRANE PROTEIN, PUTATIVE (AFU_ORTHOLOGUE AFUA_1G04315)-RELATED"/>
    <property type="match status" value="1"/>
</dbReference>
<evidence type="ECO:0000256" key="1">
    <source>
        <dbReference type="SAM" id="Phobius"/>
    </source>
</evidence>
<reference evidence="3" key="1">
    <citation type="submission" date="2023-03" db="EMBL/GenBank/DDBJ databases">
        <title>Massive genome expansion in bonnet fungi (Mycena s.s.) driven by repeated elements and novel gene families across ecological guilds.</title>
        <authorList>
            <consortium name="Lawrence Berkeley National Laboratory"/>
            <person name="Harder C.B."/>
            <person name="Miyauchi S."/>
            <person name="Viragh M."/>
            <person name="Kuo A."/>
            <person name="Thoen E."/>
            <person name="Andreopoulos B."/>
            <person name="Lu D."/>
            <person name="Skrede I."/>
            <person name="Drula E."/>
            <person name="Henrissat B."/>
            <person name="Morin E."/>
            <person name="Kohler A."/>
            <person name="Barry K."/>
            <person name="LaButti K."/>
            <person name="Morin E."/>
            <person name="Salamov A."/>
            <person name="Lipzen A."/>
            <person name="Mereny Z."/>
            <person name="Hegedus B."/>
            <person name="Baldrian P."/>
            <person name="Stursova M."/>
            <person name="Weitz H."/>
            <person name="Taylor A."/>
            <person name="Grigoriev I.V."/>
            <person name="Nagy L.G."/>
            <person name="Martin F."/>
            <person name="Kauserud H."/>
        </authorList>
    </citation>
    <scope>NUCLEOTIDE SEQUENCE</scope>
    <source>
        <strain evidence="3">CBHHK067</strain>
    </source>
</reference>